<proteinExistence type="predicted"/>
<protein>
    <submittedName>
        <fullName evidence="2">Uncharacterized protein</fullName>
    </submittedName>
</protein>
<name>A0A699RCS4_TANCI</name>
<dbReference type="AlphaFoldDB" id="A0A699RCS4"/>
<comment type="caution">
    <text evidence="2">The sequence shown here is derived from an EMBL/GenBank/DDBJ whole genome shotgun (WGS) entry which is preliminary data.</text>
</comment>
<evidence type="ECO:0000256" key="1">
    <source>
        <dbReference type="SAM" id="MobiDB-lite"/>
    </source>
</evidence>
<sequence>DDIADPRVKVETVSESTSFPPLTRRKQLGERVQADLLQATMPVSSAPMS</sequence>
<dbReference type="EMBL" id="BKCJ011093887">
    <property type="protein sequence ID" value="GFC84290.1"/>
    <property type="molecule type" value="Genomic_DNA"/>
</dbReference>
<accession>A0A699RCS4</accession>
<feature type="region of interest" description="Disordered" evidence="1">
    <location>
        <begin position="1"/>
        <end position="27"/>
    </location>
</feature>
<organism evidence="2">
    <name type="scientific">Tanacetum cinerariifolium</name>
    <name type="common">Dalmatian daisy</name>
    <name type="synonym">Chrysanthemum cinerariifolium</name>
    <dbReference type="NCBI Taxonomy" id="118510"/>
    <lineage>
        <taxon>Eukaryota</taxon>
        <taxon>Viridiplantae</taxon>
        <taxon>Streptophyta</taxon>
        <taxon>Embryophyta</taxon>
        <taxon>Tracheophyta</taxon>
        <taxon>Spermatophyta</taxon>
        <taxon>Magnoliopsida</taxon>
        <taxon>eudicotyledons</taxon>
        <taxon>Gunneridae</taxon>
        <taxon>Pentapetalae</taxon>
        <taxon>asterids</taxon>
        <taxon>campanulids</taxon>
        <taxon>Asterales</taxon>
        <taxon>Asteraceae</taxon>
        <taxon>Asteroideae</taxon>
        <taxon>Anthemideae</taxon>
        <taxon>Anthemidinae</taxon>
        <taxon>Tanacetum</taxon>
    </lineage>
</organism>
<feature type="non-terminal residue" evidence="2">
    <location>
        <position position="1"/>
    </location>
</feature>
<reference evidence="2" key="1">
    <citation type="journal article" date="2019" name="Sci. Rep.">
        <title>Draft genome of Tanacetum cinerariifolium, the natural source of mosquito coil.</title>
        <authorList>
            <person name="Yamashiro T."/>
            <person name="Shiraishi A."/>
            <person name="Satake H."/>
            <person name="Nakayama K."/>
        </authorList>
    </citation>
    <scope>NUCLEOTIDE SEQUENCE</scope>
</reference>
<feature type="compositionally biased region" description="Basic and acidic residues" evidence="1">
    <location>
        <begin position="1"/>
        <end position="12"/>
    </location>
</feature>
<evidence type="ECO:0000313" key="2">
    <source>
        <dbReference type="EMBL" id="GFC84290.1"/>
    </source>
</evidence>
<gene>
    <name evidence="2" type="ORF">Tci_856260</name>
</gene>